<dbReference type="GO" id="GO:0005524">
    <property type="term" value="F:ATP binding"/>
    <property type="evidence" value="ECO:0007669"/>
    <property type="project" value="InterPro"/>
</dbReference>
<feature type="signal peptide" evidence="7">
    <location>
        <begin position="1"/>
        <end position="15"/>
    </location>
</feature>
<accession>A0A0M0J813</accession>
<gene>
    <name evidence="9" type="ORF">Ctob_005375</name>
</gene>
<dbReference type="OrthoDB" id="3000483at2759"/>
<dbReference type="NCBIfam" id="TIGR02506">
    <property type="entry name" value="NrdE_NrdA"/>
    <property type="match status" value="1"/>
</dbReference>
<dbReference type="InterPro" id="IPR039718">
    <property type="entry name" value="Rrm1"/>
</dbReference>
<dbReference type="EMBL" id="JWZX01003275">
    <property type="protein sequence ID" value="KOO22462.1"/>
    <property type="molecule type" value="Genomic_DNA"/>
</dbReference>
<dbReference type="Gene3D" id="3.20.70.20">
    <property type="match status" value="1"/>
</dbReference>
<dbReference type="PROSITE" id="PS00089">
    <property type="entry name" value="RIBORED_LARGE"/>
    <property type="match status" value="1"/>
</dbReference>
<dbReference type="InterPro" id="IPR000788">
    <property type="entry name" value="RNR_lg_C"/>
</dbReference>
<evidence type="ECO:0000313" key="10">
    <source>
        <dbReference type="Proteomes" id="UP000037460"/>
    </source>
</evidence>
<evidence type="ECO:0000256" key="7">
    <source>
        <dbReference type="SAM" id="SignalP"/>
    </source>
</evidence>
<comment type="caution">
    <text evidence="9">The sequence shown here is derived from an EMBL/GenBank/DDBJ whole genome shotgun (WGS) entry which is preliminary data.</text>
</comment>
<dbReference type="GO" id="GO:0005971">
    <property type="term" value="C:ribonucleoside-diphosphate reductase complex"/>
    <property type="evidence" value="ECO:0007669"/>
    <property type="project" value="TreeGrafter"/>
</dbReference>
<dbReference type="Pfam" id="PF02867">
    <property type="entry name" value="Ribonuc_red_lgC"/>
    <property type="match status" value="1"/>
</dbReference>
<dbReference type="EC" id="1.17.4.1" evidence="2 5"/>
<evidence type="ECO:0000256" key="1">
    <source>
        <dbReference type="ARBA" id="ARBA00010406"/>
    </source>
</evidence>
<reference evidence="10" key="1">
    <citation type="journal article" date="2015" name="PLoS Genet.">
        <title>Genome Sequence and Transcriptome Analyses of Chrysochromulina tobin: Metabolic Tools for Enhanced Algal Fitness in the Prominent Order Prymnesiales (Haptophyceae).</title>
        <authorList>
            <person name="Hovde B.T."/>
            <person name="Deodato C.R."/>
            <person name="Hunsperger H.M."/>
            <person name="Ryken S.A."/>
            <person name="Yost W."/>
            <person name="Jha R.K."/>
            <person name="Patterson J."/>
            <person name="Monnat R.J. Jr."/>
            <person name="Barlow S.B."/>
            <person name="Starkenburg S.R."/>
            <person name="Cattolico R.A."/>
        </authorList>
    </citation>
    <scope>NUCLEOTIDE SEQUENCE</scope>
    <source>
        <strain evidence="10">CCMP291</strain>
    </source>
</reference>
<keyword evidence="7" id="KW-0732">Signal</keyword>
<dbReference type="SUPFAM" id="SSF51998">
    <property type="entry name" value="PFL-like glycyl radical enzymes"/>
    <property type="match status" value="1"/>
</dbReference>
<keyword evidence="4 5" id="KW-0215">Deoxyribonucleotide synthesis</keyword>
<evidence type="ECO:0000313" key="9">
    <source>
        <dbReference type="EMBL" id="KOO22462.1"/>
    </source>
</evidence>
<proteinExistence type="inferred from homology"/>
<dbReference type="InterPro" id="IPR013346">
    <property type="entry name" value="NrdE_NrdA_C"/>
</dbReference>
<dbReference type="Pfam" id="PF00317">
    <property type="entry name" value="Ribonuc_red_lgN"/>
    <property type="match status" value="1"/>
</dbReference>
<dbReference type="CDD" id="cd01679">
    <property type="entry name" value="RNR_I"/>
    <property type="match status" value="1"/>
</dbReference>
<keyword evidence="3 5" id="KW-0560">Oxidoreductase</keyword>
<dbReference type="PANTHER" id="PTHR11573:SF6">
    <property type="entry name" value="RIBONUCLEOSIDE-DIPHOSPHATE REDUCTASE LARGE SUBUNIT"/>
    <property type="match status" value="1"/>
</dbReference>
<evidence type="ECO:0000256" key="6">
    <source>
        <dbReference type="SAM" id="MobiDB-lite"/>
    </source>
</evidence>
<comment type="function">
    <text evidence="5">Provides the precursors necessary for DNA synthesis. Catalyzes the biosynthesis of deoxyribonucleotides from the corresponding ribonucleotides.</text>
</comment>
<dbReference type="PANTHER" id="PTHR11573">
    <property type="entry name" value="RIBONUCLEOSIDE-DIPHOSPHATE REDUCTASE LARGE CHAIN"/>
    <property type="match status" value="1"/>
</dbReference>
<dbReference type="InterPro" id="IPR013509">
    <property type="entry name" value="RNR_lsu_N"/>
</dbReference>
<evidence type="ECO:0000256" key="4">
    <source>
        <dbReference type="ARBA" id="ARBA00023116"/>
    </source>
</evidence>
<comment type="catalytic activity">
    <reaction evidence="5">
        <text>a 2'-deoxyribonucleoside 5'-diphosphate + [thioredoxin]-disulfide + H2O = a ribonucleoside 5'-diphosphate + [thioredoxin]-dithiol</text>
        <dbReference type="Rhea" id="RHEA:23252"/>
        <dbReference type="Rhea" id="RHEA-COMP:10698"/>
        <dbReference type="Rhea" id="RHEA-COMP:10700"/>
        <dbReference type="ChEBI" id="CHEBI:15377"/>
        <dbReference type="ChEBI" id="CHEBI:29950"/>
        <dbReference type="ChEBI" id="CHEBI:50058"/>
        <dbReference type="ChEBI" id="CHEBI:57930"/>
        <dbReference type="ChEBI" id="CHEBI:73316"/>
        <dbReference type="EC" id="1.17.4.1"/>
    </reaction>
</comment>
<dbReference type="GO" id="GO:0004748">
    <property type="term" value="F:ribonucleoside-diphosphate reductase activity, thioredoxin disulfide as acceptor"/>
    <property type="evidence" value="ECO:0007669"/>
    <property type="project" value="UniProtKB-EC"/>
</dbReference>
<dbReference type="GO" id="GO:0009263">
    <property type="term" value="P:deoxyribonucleotide biosynthetic process"/>
    <property type="evidence" value="ECO:0007669"/>
    <property type="project" value="UniProtKB-KW"/>
</dbReference>
<name>A0A0M0J813_9EUKA</name>
<protein>
    <recommendedName>
        <fullName evidence="2 5">Ribonucleoside-diphosphate reductase</fullName>
        <ecNumber evidence="2 5">1.17.4.1</ecNumber>
    </recommendedName>
</protein>
<dbReference type="InterPro" id="IPR008926">
    <property type="entry name" value="RNR_R1-su_N"/>
</dbReference>
<comment type="similarity">
    <text evidence="1 5">Belongs to the ribonucleoside diphosphate reductase large chain family.</text>
</comment>
<dbReference type="Proteomes" id="UP000037460">
    <property type="component" value="Unassembled WGS sequence"/>
</dbReference>
<dbReference type="SUPFAM" id="SSF48168">
    <property type="entry name" value="R1 subunit of ribonucleotide reductase, N-terminal domain"/>
    <property type="match status" value="1"/>
</dbReference>
<feature type="domain" description="Ribonucleotide reductase large subunit" evidence="8">
    <location>
        <begin position="664"/>
        <end position="686"/>
    </location>
</feature>
<organism evidence="9 10">
    <name type="scientific">Chrysochromulina tobinii</name>
    <dbReference type="NCBI Taxonomy" id="1460289"/>
    <lineage>
        <taxon>Eukaryota</taxon>
        <taxon>Haptista</taxon>
        <taxon>Haptophyta</taxon>
        <taxon>Prymnesiophyceae</taxon>
        <taxon>Prymnesiales</taxon>
        <taxon>Chrysochromulinaceae</taxon>
        <taxon>Chrysochromulina</taxon>
    </lineage>
</organism>
<evidence type="ECO:0000256" key="2">
    <source>
        <dbReference type="ARBA" id="ARBA00012274"/>
    </source>
</evidence>
<evidence type="ECO:0000256" key="5">
    <source>
        <dbReference type="RuleBase" id="RU003410"/>
    </source>
</evidence>
<feature type="region of interest" description="Disordered" evidence="6">
    <location>
        <begin position="833"/>
        <end position="879"/>
    </location>
</feature>
<dbReference type="UniPathway" id="UPA00326"/>
<keyword evidence="10" id="KW-1185">Reference proteome</keyword>
<evidence type="ECO:0000259" key="8">
    <source>
        <dbReference type="PROSITE" id="PS00089"/>
    </source>
</evidence>
<dbReference type="AlphaFoldDB" id="A0A0M0J813"/>
<dbReference type="PRINTS" id="PR01183">
    <property type="entry name" value="RIBORDTASEM1"/>
</dbReference>
<feature type="chain" id="PRO_5012407309" description="Ribonucleoside-diphosphate reductase" evidence="7">
    <location>
        <begin position="16"/>
        <end position="894"/>
    </location>
</feature>
<sequence>MTRTLLFILCASASATSLHRLRGGDAPAVAPVAPIASNAMPNVITSRPAAASVPPPICHPSTSASVATAMREAVEARFRALLDGLDPLISPSELADKVCGGLPAEGVSEEELSSLMAETAAYQSSMHPDFGRLAARVAVVRLQECTEPGLVATLRRMREHTHQGEPAPMVTAELLQRAERMAPRLEAALRHDADFAYDYFGLRTLQRSYLHRSRDGQPIERPQHLLMRVALCVHGDDEAAVLEAYDLMSRGLYTHATPTLFNAGSPRQQLSSCFLLSTRADSIEGIFDTLGQCARISRDAGGIGLSVSNVRAARSYIRSSGGVSSGLVPMLRVFDATARYVDQGGGKRKGAFAVYLEPWHADVFDFLELRKNHGKEEARARDLFYALWVPDLFMKRVEANGEWSLFCPDECPGLVDTHGAAFEALYERYEREGKARRTVPAQQLWFKILEAQIETGTPYMLYKDAANAKSNQQHLGTIRCSNLCTEIIEYTAPDEVAVCNLASIALPRFVRAEAGGAPGGGSGAPWLDAEDDGPEVAAAALARFDFEALRRVARFVTRSLDRVISVTHYPLPEARNSNLRHRPIGVGVQGLADVFAQLRLPFESKGARALNRAIFETLYYAALEESCELARTLGPHESYAGSPASRGVLQYDMWGVTPSARWDWAALKAKIATHGLRNSLLLAPMPTASTAQILGNNECFEPYTSNLYARRTLAGEFFVLNPHLQRELSALGLWSRETRDAIIGSGGSVEPLVQLPARLRAVFRTAWEMKQRHLIDMAADRGAFIDQSQSLNLFIKEPTFTQLSSMHFHSWKRGLKTGLYYLRTQPATEAIKGLGVAQQQSAASMPPLREGQEGQPPPPPQDDPNGAGDAQSLEGRAASCALNSRPGECQMCSG</sequence>
<evidence type="ECO:0000256" key="3">
    <source>
        <dbReference type="ARBA" id="ARBA00023002"/>
    </source>
</evidence>